<reference evidence="1" key="1">
    <citation type="submission" date="2019-08" db="EMBL/GenBank/DDBJ databases">
        <authorList>
            <person name="Kucharzyk K."/>
            <person name="Murdoch R.W."/>
            <person name="Higgins S."/>
            <person name="Loffler F."/>
        </authorList>
    </citation>
    <scope>NUCLEOTIDE SEQUENCE</scope>
</reference>
<organism evidence="1">
    <name type="scientific">bioreactor metagenome</name>
    <dbReference type="NCBI Taxonomy" id="1076179"/>
    <lineage>
        <taxon>unclassified sequences</taxon>
        <taxon>metagenomes</taxon>
        <taxon>ecological metagenomes</taxon>
    </lineage>
</organism>
<proteinExistence type="predicted"/>
<comment type="caution">
    <text evidence="1">The sequence shown here is derived from an EMBL/GenBank/DDBJ whole genome shotgun (WGS) entry which is preliminary data.</text>
</comment>
<dbReference type="AlphaFoldDB" id="A0A645DI01"/>
<name>A0A645DI01_9ZZZZ</name>
<accession>A0A645DI01</accession>
<gene>
    <name evidence="1" type="ORF">SDC9_136033</name>
</gene>
<dbReference type="EMBL" id="VSSQ01036441">
    <property type="protein sequence ID" value="MPM88929.1"/>
    <property type="molecule type" value="Genomic_DNA"/>
</dbReference>
<sequence>MTEHLRLFRLAGTMVVEMEASDDVGGVETPVIVV</sequence>
<evidence type="ECO:0000313" key="1">
    <source>
        <dbReference type="EMBL" id="MPM88929.1"/>
    </source>
</evidence>
<protein>
    <submittedName>
        <fullName evidence="1">Uncharacterized protein</fullName>
    </submittedName>
</protein>